<accession>A0A195AZG4</accession>
<sequence length="152" mass="17559">LGPASARPLGSAQHGNNDQTRARRSHRIHRCRFVGCTTRRPRLLANAERARAPHYIAFIAPRFSRHECPTRFTTEPARSAPKMTEQLTRGGCERTANIQFEFIRHSDVPSIFQSSWTVHHSRQTSRDLHLRLSTPCFLMRAVFCDFILLYLF</sequence>
<organism evidence="2 3">
    <name type="scientific">Atta colombica</name>
    <dbReference type="NCBI Taxonomy" id="520822"/>
    <lineage>
        <taxon>Eukaryota</taxon>
        <taxon>Metazoa</taxon>
        <taxon>Ecdysozoa</taxon>
        <taxon>Arthropoda</taxon>
        <taxon>Hexapoda</taxon>
        <taxon>Insecta</taxon>
        <taxon>Pterygota</taxon>
        <taxon>Neoptera</taxon>
        <taxon>Endopterygota</taxon>
        <taxon>Hymenoptera</taxon>
        <taxon>Apocrita</taxon>
        <taxon>Aculeata</taxon>
        <taxon>Formicoidea</taxon>
        <taxon>Formicidae</taxon>
        <taxon>Myrmicinae</taxon>
        <taxon>Atta</taxon>
    </lineage>
</organism>
<feature type="region of interest" description="Disordered" evidence="1">
    <location>
        <begin position="1"/>
        <end position="26"/>
    </location>
</feature>
<keyword evidence="3" id="KW-1185">Reference proteome</keyword>
<proteinExistence type="predicted"/>
<evidence type="ECO:0000256" key="1">
    <source>
        <dbReference type="SAM" id="MobiDB-lite"/>
    </source>
</evidence>
<dbReference type="Proteomes" id="UP000078540">
    <property type="component" value="Unassembled WGS sequence"/>
</dbReference>
<evidence type="ECO:0000313" key="2">
    <source>
        <dbReference type="EMBL" id="KYM77349.1"/>
    </source>
</evidence>
<name>A0A195AZG4_9HYME</name>
<protein>
    <submittedName>
        <fullName evidence="2">Uncharacterized protein</fullName>
    </submittedName>
</protein>
<evidence type="ECO:0000313" key="3">
    <source>
        <dbReference type="Proteomes" id="UP000078540"/>
    </source>
</evidence>
<dbReference type="AlphaFoldDB" id="A0A195AZG4"/>
<feature type="non-terminal residue" evidence="2">
    <location>
        <position position="1"/>
    </location>
</feature>
<gene>
    <name evidence="2" type="ORF">ALC53_12330</name>
</gene>
<dbReference type="EMBL" id="KQ976701">
    <property type="protein sequence ID" value="KYM77349.1"/>
    <property type="molecule type" value="Genomic_DNA"/>
</dbReference>
<reference evidence="2 3" key="1">
    <citation type="submission" date="2015-09" db="EMBL/GenBank/DDBJ databases">
        <title>Atta colombica WGS genome.</title>
        <authorList>
            <person name="Nygaard S."/>
            <person name="Hu H."/>
            <person name="Boomsma J."/>
            <person name="Zhang G."/>
        </authorList>
    </citation>
    <scope>NUCLEOTIDE SEQUENCE [LARGE SCALE GENOMIC DNA]</scope>
    <source>
        <strain evidence="2">Treedump-2</strain>
        <tissue evidence="2">Whole body</tissue>
    </source>
</reference>